<evidence type="ECO:0000313" key="2">
    <source>
        <dbReference type="EMBL" id="APT84586.1"/>
    </source>
</evidence>
<dbReference type="Proteomes" id="UP000185478">
    <property type="component" value="Chromosome"/>
</dbReference>
<name>A0A1L7CFH9_9CORY</name>
<dbReference type="OrthoDB" id="5243606at2"/>
<protein>
    <submittedName>
        <fullName evidence="2">Amino acid-binding ACT domain protein</fullName>
    </submittedName>
</protein>
<dbReference type="AlphaFoldDB" id="A0A1L7CFH9"/>
<dbReference type="STRING" id="1431546.CAQU_05360"/>
<accession>A0A1L7CFH9</accession>
<reference evidence="2 3" key="1">
    <citation type="submission" date="2014-08" db="EMBL/GenBank/DDBJ databases">
        <title>Complete genome sequence of Corynebacterium aquilae S-613T(T) (=DSM 44791(T)), isolated from the choana of a healthy golden eagle.</title>
        <authorList>
            <person name="Ruckert C."/>
            <person name="Albersmeier A."/>
            <person name="Winkler A."/>
            <person name="Kalinowski J."/>
        </authorList>
    </citation>
    <scope>NUCLEOTIDE SEQUENCE [LARGE SCALE GENOMIC DNA]</scope>
    <source>
        <strain evidence="2 3">S-613</strain>
    </source>
</reference>
<organism evidence="2 3">
    <name type="scientific">Corynebacterium aquilae DSM 44791</name>
    <dbReference type="NCBI Taxonomy" id="1431546"/>
    <lineage>
        <taxon>Bacteria</taxon>
        <taxon>Bacillati</taxon>
        <taxon>Actinomycetota</taxon>
        <taxon>Actinomycetes</taxon>
        <taxon>Mycobacteriales</taxon>
        <taxon>Corynebacteriaceae</taxon>
        <taxon>Corynebacterium</taxon>
    </lineage>
</organism>
<sequence length="224" mass="23090">MSYLLRVVLPDTPGSLGKLADALGSVEGNIQSVDVVHVFESGPDAGTAMDDIVVTLPPHCLPDSLISAAESIEGVQVDSIRPFSGTVDRRGQINVLALVAANRRNTARAMEELVNALPQSMTAGWAIALDVSKAATRVAASGAAPEDDSSNPQIRGVESARVLDPETETWIPESWALLDAALAATPIGSTGIVLVVGRPGGPDFLASEVEHLGNLGDIVGAILG</sequence>
<proteinExistence type="predicted"/>
<gene>
    <name evidence="2" type="ORF">CAQU_05360</name>
</gene>
<dbReference type="InterPro" id="IPR002912">
    <property type="entry name" value="ACT_dom"/>
</dbReference>
<dbReference type="SUPFAM" id="SSF55021">
    <property type="entry name" value="ACT-like"/>
    <property type="match status" value="1"/>
</dbReference>
<dbReference type="KEGG" id="caqu:CAQU_05360"/>
<evidence type="ECO:0000313" key="3">
    <source>
        <dbReference type="Proteomes" id="UP000185478"/>
    </source>
</evidence>
<dbReference type="InterPro" id="IPR045865">
    <property type="entry name" value="ACT-like_dom_sf"/>
</dbReference>
<keyword evidence="3" id="KW-1185">Reference proteome</keyword>
<evidence type="ECO:0000259" key="1">
    <source>
        <dbReference type="PROSITE" id="PS51671"/>
    </source>
</evidence>
<dbReference type="PROSITE" id="PS51671">
    <property type="entry name" value="ACT"/>
    <property type="match status" value="1"/>
</dbReference>
<dbReference type="EMBL" id="CP009245">
    <property type="protein sequence ID" value="APT84586.1"/>
    <property type="molecule type" value="Genomic_DNA"/>
</dbReference>
<feature type="domain" description="ACT" evidence="1">
    <location>
        <begin position="4"/>
        <end position="85"/>
    </location>
</feature>
<dbReference type="RefSeq" id="WP_075725845.1">
    <property type="nucleotide sequence ID" value="NZ_CP009245.1"/>
</dbReference>